<keyword evidence="1" id="KW-0732">Signal</keyword>
<evidence type="ECO:0000313" key="2">
    <source>
        <dbReference type="EMBL" id="MBW32797.1"/>
    </source>
</evidence>
<evidence type="ECO:0000256" key="1">
    <source>
        <dbReference type="SAM" id="SignalP"/>
    </source>
</evidence>
<sequence>MCTMLGVATGTLYLVSCTCGLASNPSPQHILRVQSLGWVDRSTGYSISIFLPVVPGTPLSAVQIIIPQIKCVTFYTSGERWWMGAGTAQRKYNWALKVFSV</sequence>
<proteinExistence type="predicted"/>
<dbReference type="EMBL" id="GGFM01012046">
    <property type="protein sequence ID" value="MBW32797.1"/>
    <property type="molecule type" value="Transcribed_RNA"/>
</dbReference>
<name>A0A2M3ZW59_9DIPT</name>
<reference evidence="2" key="1">
    <citation type="submission" date="2018-01" db="EMBL/GenBank/DDBJ databases">
        <title>An insight into the sialome of Amazonian anophelines.</title>
        <authorList>
            <person name="Ribeiro J.M."/>
            <person name="Scarpassa V."/>
            <person name="Calvo E."/>
        </authorList>
    </citation>
    <scope>NUCLEOTIDE SEQUENCE</scope>
    <source>
        <tissue evidence="2">Salivary glands</tissue>
    </source>
</reference>
<feature type="signal peptide" evidence="1">
    <location>
        <begin position="1"/>
        <end position="22"/>
    </location>
</feature>
<organism evidence="2">
    <name type="scientific">Anopheles braziliensis</name>
    <dbReference type="NCBI Taxonomy" id="58242"/>
    <lineage>
        <taxon>Eukaryota</taxon>
        <taxon>Metazoa</taxon>
        <taxon>Ecdysozoa</taxon>
        <taxon>Arthropoda</taxon>
        <taxon>Hexapoda</taxon>
        <taxon>Insecta</taxon>
        <taxon>Pterygota</taxon>
        <taxon>Neoptera</taxon>
        <taxon>Endopterygota</taxon>
        <taxon>Diptera</taxon>
        <taxon>Nematocera</taxon>
        <taxon>Culicoidea</taxon>
        <taxon>Culicidae</taxon>
        <taxon>Anophelinae</taxon>
        <taxon>Anopheles</taxon>
    </lineage>
</organism>
<feature type="chain" id="PRO_5014682348" evidence="1">
    <location>
        <begin position="23"/>
        <end position="101"/>
    </location>
</feature>
<accession>A0A2M3ZW59</accession>
<protein>
    <submittedName>
        <fullName evidence="2">Putative secreted peptide</fullName>
    </submittedName>
</protein>
<dbReference type="AlphaFoldDB" id="A0A2M3ZW59"/>